<keyword evidence="7 14" id="KW-0812">Transmembrane</keyword>
<evidence type="ECO:0000256" key="3">
    <source>
        <dbReference type="ARBA" id="ARBA00012438"/>
    </source>
</evidence>
<organism evidence="17 18">
    <name type="scientific">Clostridium homopropionicum DSM 5847</name>
    <dbReference type="NCBI Taxonomy" id="1121318"/>
    <lineage>
        <taxon>Bacteria</taxon>
        <taxon>Bacillati</taxon>
        <taxon>Bacillota</taxon>
        <taxon>Clostridia</taxon>
        <taxon>Eubacteriales</taxon>
        <taxon>Clostridiaceae</taxon>
        <taxon>Clostridium</taxon>
    </lineage>
</organism>
<keyword evidence="6 17" id="KW-0808">Transferase</keyword>
<feature type="domain" description="Histidine kinase" evidence="15">
    <location>
        <begin position="255"/>
        <end position="470"/>
    </location>
</feature>
<dbReference type="InterPro" id="IPR003661">
    <property type="entry name" value="HisK_dim/P_dom"/>
</dbReference>
<keyword evidence="10" id="KW-0067">ATP-binding</keyword>
<evidence type="ECO:0000259" key="15">
    <source>
        <dbReference type="PROSITE" id="PS50109"/>
    </source>
</evidence>
<feature type="transmembrane region" description="Helical" evidence="14">
    <location>
        <begin position="12"/>
        <end position="33"/>
    </location>
</feature>
<keyword evidence="8" id="KW-0547">Nucleotide-binding</keyword>
<dbReference type="InterPro" id="IPR003660">
    <property type="entry name" value="HAMP_dom"/>
</dbReference>
<feature type="domain" description="HAMP" evidence="16">
    <location>
        <begin position="195"/>
        <end position="247"/>
    </location>
</feature>
<dbReference type="Pfam" id="PF00672">
    <property type="entry name" value="HAMP"/>
    <property type="match status" value="1"/>
</dbReference>
<keyword evidence="5" id="KW-0597">Phosphoprotein</keyword>
<comment type="catalytic activity">
    <reaction evidence="1">
        <text>ATP + protein L-histidine = ADP + protein N-phospho-L-histidine.</text>
        <dbReference type="EC" id="2.7.13.3"/>
    </reaction>
</comment>
<evidence type="ECO:0000313" key="17">
    <source>
        <dbReference type="EMBL" id="KOA18783.1"/>
    </source>
</evidence>
<dbReference type="InterPro" id="IPR036890">
    <property type="entry name" value="HATPase_C_sf"/>
</dbReference>
<evidence type="ECO:0000256" key="2">
    <source>
        <dbReference type="ARBA" id="ARBA00004651"/>
    </source>
</evidence>
<dbReference type="PROSITE" id="PS50885">
    <property type="entry name" value="HAMP"/>
    <property type="match status" value="1"/>
</dbReference>
<evidence type="ECO:0000259" key="16">
    <source>
        <dbReference type="PROSITE" id="PS50885"/>
    </source>
</evidence>
<evidence type="ECO:0000256" key="4">
    <source>
        <dbReference type="ARBA" id="ARBA00022475"/>
    </source>
</evidence>
<dbReference type="InterPro" id="IPR050398">
    <property type="entry name" value="HssS/ArlS-like"/>
</dbReference>
<dbReference type="InterPro" id="IPR003594">
    <property type="entry name" value="HATPase_dom"/>
</dbReference>
<dbReference type="SMART" id="SM00387">
    <property type="entry name" value="HATPase_c"/>
    <property type="match status" value="1"/>
</dbReference>
<reference evidence="18" key="1">
    <citation type="submission" date="2015-08" db="EMBL/GenBank/DDBJ databases">
        <title>Genome sequence of the strict anaerobe Clostridium homopropionicum LuHBu1 (DSM 5847T).</title>
        <authorList>
            <person name="Poehlein A."/>
            <person name="Beck M."/>
            <person name="Schiel-Bengelsdorf B."/>
            <person name="Bengelsdorf F.R."/>
            <person name="Daniel R."/>
            <person name="Duerre P."/>
        </authorList>
    </citation>
    <scope>NUCLEOTIDE SEQUENCE [LARGE SCALE GENOMIC DNA]</scope>
    <source>
        <strain evidence="18">DSM 5847</strain>
    </source>
</reference>
<dbReference type="SUPFAM" id="SSF47384">
    <property type="entry name" value="Homodimeric domain of signal transducing histidine kinase"/>
    <property type="match status" value="1"/>
</dbReference>
<dbReference type="GO" id="GO:0005524">
    <property type="term" value="F:ATP binding"/>
    <property type="evidence" value="ECO:0007669"/>
    <property type="project" value="UniProtKB-KW"/>
</dbReference>
<evidence type="ECO:0000256" key="11">
    <source>
        <dbReference type="ARBA" id="ARBA00022989"/>
    </source>
</evidence>
<dbReference type="SUPFAM" id="SSF55874">
    <property type="entry name" value="ATPase domain of HSP90 chaperone/DNA topoisomerase II/histidine kinase"/>
    <property type="match status" value="1"/>
</dbReference>
<dbReference type="SMART" id="SM00388">
    <property type="entry name" value="HisKA"/>
    <property type="match status" value="1"/>
</dbReference>
<dbReference type="PANTHER" id="PTHR45528">
    <property type="entry name" value="SENSOR HISTIDINE KINASE CPXA"/>
    <property type="match status" value="1"/>
</dbReference>
<dbReference type="Gene3D" id="1.10.287.130">
    <property type="match status" value="1"/>
</dbReference>
<evidence type="ECO:0000256" key="12">
    <source>
        <dbReference type="ARBA" id="ARBA00023012"/>
    </source>
</evidence>
<evidence type="ECO:0000256" key="5">
    <source>
        <dbReference type="ARBA" id="ARBA00022553"/>
    </source>
</evidence>
<dbReference type="PROSITE" id="PS50109">
    <property type="entry name" value="HIS_KIN"/>
    <property type="match status" value="1"/>
</dbReference>
<proteinExistence type="predicted"/>
<dbReference type="InterPro" id="IPR004358">
    <property type="entry name" value="Sig_transdc_His_kin-like_C"/>
</dbReference>
<keyword evidence="9" id="KW-0418">Kinase</keyword>
<dbReference type="PANTHER" id="PTHR45528:SF1">
    <property type="entry name" value="SENSOR HISTIDINE KINASE CPXA"/>
    <property type="match status" value="1"/>
</dbReference>
<sequence>MKKKGLFSKMMATFTLIISISFIILAAFLSLWFEGYFFEQRKVQVIAESQLVANAAIQYLYGVSPISKTNEIIEYVSKYSSTDILLFDRYGYVYAVSNADHKKYIGTQLLTNDLEKLRQGEVIEKKNNYDSVFNMSVHSYEIPISYRGLFQGSIVMNTPLSEIREPLKRVYQIIWMSAVLAIICSSIIVYYFSQRIIIKPLAKINGVARKISRGEVGKRVDIESNDEIGELAKSFNSMADSLQEVENNRRDFISNVSHELRSPITSIKGFIGGILDGVIPKEKVEYYLSITYEEIQRLTRLINDLLDLSAIEAGKFTLNIKEHDINEIIRISIIKFETVIKKKKINVDIWLEDKAINVFADRDKIVQVLTNLVDNATKYVEEGGKIEIRTKLKGPKVFVSVYNDGPNISDEDAKHIWERFYKSDKSRTSKASTGLGLAIVRRILTQHGEDIWFENKENRGVIFTFTLKRA</sequence>
<dbReference type="GO" id="GO:0000155">
    <property type="term" value="F:phosphorelay sensor kinase activity"/>
    <property type="evidence" value="ECO:0007669"/>
    <property type="project" value="InterPro"/>
</dbReference>
<dbReference type="InterPro" id="IPR036097">
    <property type="entry name" value="HisK_dim/P_sf"/>
</dbReference>
<evidence type="ECO:0000256" key="1">
    <source>
        <dbReference type="ARBA" id="ARBA00000085"/>
    </source>
</evidence>
<dbReference type="SMART" id="SM00304">
    <property type="entry name" value="HAMP"/>
    <property type="match status" value="1"/>
</dbReference>
<dbReference type="FunFam" id="3.30.565.10:FF:000006">
    <property type="entry name" value="Sensor histidine kinase WalK"/>
    <property type="match status" value="1"/>
</dbReference>
<dbReference type="FunFam" id="1.10.287.130:FF:000001">
    <property type="entry name" value="Two-component sensor histidine kinase"/>
    <property type="match status" value="1"/>
</dbReference>
<dbReference type="CDD" id="cd00082">
    <property type="entry name" value="HisKA"/>
    <property type="match status" value="1"/>
</dbReference>
<keyword evidence="12" id="KW-0902">Two-component regulatory system</keyword>
<keyword evidence="18" id="KW-1185">Reference proteome</keyword>
<evidence type="ECO:0000256" key="10">
    <source>
        <dbReference type="ARBA" id="ARBA00022840"/>
    </source>
</evidence>
<evidence type="ECO:0000256" key="8">
    <source>
        <dbReference type="ARBA" id="ARBA00022741"/>
    </source>
</evidence>
<dbReference type="AlphaFoldDB" id="A0A0L6Z7L3"/>
<evidence type="ECO:0000256" key="7">
    <source>
        <dbReference type="ARBA" id="ARBA00022692"/>
    </source>
</evidence>
<dbReference type="EMBL" id="LHUR01000033">
    <property type="protein sequence ID" value="KOA18783.1"/>
    <property type="molecule type" value="Genomic_DNA"/>
</dbReference>
<dbReference type="RefSeq" id="WP_052222308.1">
    <property type="nucleotide sequence ID" value="NZ_LHUR01000033.1"/>
</dbReference>
<dbReference type="Gene3D" id="3.30.565.10">
    <property type="entry name" value="Histidine kinase-like ATPase, C-terminal domain"/>
    <property type="match status" value="1"/>
</dbReference>
<keyword evidence="13 14" id="KW-0472">Membrane</keyword>
<name>A0A0L6Z7L3_9CLOT</name>
<dbReference type="PRINTS" id="PR00344">
    <property type="entry name" value="BCTRLSENSOR"/>
</dbReference>
<keyword evidence="11 14" id="KW-1133">Transmembrane helix</keyword>
<dbReference type="InterPro" id="IPR005467">
    <property type="entry name" value="His_kinase_dom"/>
</dbReference>
<accession>A0A0L6Z7L3</accession>
<dbReference type="PATRIC" id="fig|1121318.3.peg.2838"/>
<evidence type="ECO:0000313" key="18">
    <source>
        <dbReference type="Proteomes" id="UP000037043"/>
    </source>
</evidence>
<comment type="caution">
    <text evidence="17">The sequence shown here is derived from an EMBL/GenBank/DDBJ whole genome shotgun (WGS) entry which is preliminary data.</text>
</comment>
<evidence type="ECO:0000256" key="6">
    <source>
        <dbReference type="ARBA" id="ARBA00022679"/>
    </source>
</evidence>
<protein>
    <recommendedName>
        <fullName evidence="3">histidine kinase</fullName>
        <ecNumber evidence="3">2.7.13.3</ecNumber>
    </recommendedName>
</protein>
<dbReference type="Proteomes" id="UP000037043">
    <property type="component" value="Unassembled WGS sequence"/>
</dbReference>
<dbReference type="CDD" id="cd06225">
    <property type="entry name" value="HAMP"/>
    <property type="match status" value="1"/>
</dbReference>
<dbReference type="GO" id="GO:0005886">
    <property type="term" value="C:plasma membrane"/>
    <property type="evidence" value="ECO:0007669"/>
    <property type="project" value="UniProtKB-SubCell"/>
</dbReference>
<comment type="subcellular location">
    <subcellularLocation>
        <location evidence="2">Cell membrane</location>
        <topology evidence="2">Multi-pass membrane protein</topology>
    </subcellularLocation>
</comment>
<dbReference type="SUPFAM" id="SSF158472">
    <property type="entry name" value="HAMP domain-like"/>
    <property type="match status" value="1"/>
</dbReference>
<evidence type="ECO:0000256" key="9">
    <source>
        <dbReference type="ARBA" id="ARBA00022777"/>
    </source>
</evidence>
<dbReference type="EC" id="2.7.13.3" evidence="3"/>
<gene>
    <name evidence="17" type="primary">phoR_6</name>
    <name evidence="17" type="ORF">CLHOM_28300</name>
</gene>
<dbReference type="STRING" id="36844.SAMN04488501_11635"/>
<keyword evidence="4" id="KW-1003">Cell membrane</keyword>
<dbReference type="Pfam" id="PF00512">
    <property type="entry name" value="HisKA"/>
    <property type="match status" value="1"/>
</dbReference>
<evidence type="ECO:0000256" key="14">
    <source>
        <dbReference type="SAM" id="Phobius"/>
    </source>
</evidence>
<dbReference type="Pfam" id="PF02518">
    <property type="entry name" value="HATPase_c"/>
    <property type="match status" value="1"/>
</dbReference>
<dbReference type="Gene3D" id="6.10.340.10">
    <property type="match status" value="1"/>
</dbReference>
<feature type="transmembrane region" description="Helical" evidence="14">
    <location>
        <begin position="173"/>
        <end position="193"/>
    </location>
</feature>
<evidence type="ECO:0000256" key="13">
    <source>
        <dbReference type="ARBA" id="ARBA00023136"/>
    </source>
</evidence>